<organism evidence="2 3">
    <name type="scientific">Symbiodinium microadriaticum</name>
    <name type="common">Dinoflagellate</name>
    <name type="synonym">Zooxanthella microadriatica</name>
    <dbReference type="NCBI Taxonomy" id="2951"/>
    <lineage>
        <taxon>Eukaryota</taxon>
        <taxon>Sar</taxon>
        <taxon>Alveolata</taxon>
        <taxon>Dinophyceae</taxon>
        <taxon>Suessiales</taxon>
        <taxon>Symbiodiniaceae</taxon>
        <taxon>Symbiodinium</taxon>
    </lineage>
</organism>
<evidence type="ECO:0000256" key="1">
    <source>
        <dbReference type="SAM" id="MobiDB-lite"/>
    </source>
</evidence>
<protein>
    <submittedName>
        <fullName evidence="2">Uncharacterized protein</fullName>
    </submittedName>
</protein>
<reference evidence="2 3" key="1">
    <citation type="submission" date="2016-02" db="EMBL/GenBank/DDBJ databases">
        <title>Genome analysis of coral dinoflagellate symbionts highlights evolutionary adaptations to a symbiotic lifestyle.</title>
        <authorList>
            <person name="Aranda M."/>
            <person name="Li Y."/>
            <person name="Liew Y.J."/>
            <person name="Baumgarten S."/>
            <person name="Simakov O."/>
            <person name="Wilson M."/>
            <person name="Piel J."/>
            <person name="Ashoor H."/>
            <person name="Bougouffa S."/>
            <person name="Bajic V.B."/>
            <person name="Ryu T."/>
            <person name="Ravasi T."/>
            <person name="Bayer T."/>
            <person name="Micklem G."/>
            <person name="Kim H."/>
            <person name="Bhak J."/>
            <person name="Lajeunesse T.C."/>
            <person name="Voolstra C.R."/>
        </authorList>
    </citation>
    <scope>NUCLEOTIDE SEQUENCE [LARGE SCALE GENOMIC DNA]</scope>
    <source>
        <strain evidence="2 3">CCMP2467</strain>
    </source>
</reference>
<dbReference type="EMBL" id="LSRX01000444">
    <property type="protein sequence ID" value="OLP97140.1"/>
    <property type="molecule type" value="Genomic_DNA"/>
</dbReference>
<name>A0A1Q9DPN5_SYMMI</name>
<dbReference type="OrthoDB" id="10350513at2759"/>
<evidence type="ECO:0000313" key="3">
    <source>
        <dbReference type="Proteomes" id="UP000186817"/>
    </source>
</evidence>
<feature type="compositionally biased region" description="Pro residues" evidence="1">
    <location>
        <begin position="1"/>
        <end position="24"/>
    </location>
</feature>
<sequence length="191" mass="20906">MDWTPNPPPPPVVRRQPPTPPPAPWAQGQTVVPKVILARHATHQPKVVPPPPKKPQTEAAPPKEPPPQKTVPPRKAEAEAPGAAGAVPFMAIMEAMPVQDRRLDSDYIMRDEQGRQVGPVGFYANGVFPAVNWDQVSRLQQISAWESARACRGVSAWVNTRERKAVCVARSFPPAAGRKWCRRYGAGKAVL</sequence>
<gene>
    <name evidence="2" type="ORF">AK812_SmicGene20554</name>
</gene>
<feature type="region of interest" description="Disordered" evidence="1">
    <location>
        <begin position="1"/>
        <end position="82"/>
    </location>
</feature>
<proteinExistence type="predicted"/>
<keyword evidence="3" id="KW-1185">Reference proteome</keyword>
<accession>A0A1Q9DPN5</accession>
<evidence type="ECO:0000313" key="2">
    <source>
        <dbReference type="EMBL" id="OLP97140.1"/>
    </source>
</evidence>
<comment type="caution">
    <text evidence="2">The sequence shown here is derived from an EMBL/GenBank/DDBJ whole genome shotgun (WGS) entry which is preliminary data.</text>
</comment>
<dbReference type="AlphaFoldDB" id="A0A1Q9DPN5"/>
<dbReference type="Proteomes" id="UP000186817">
    <property type="component" value="Unassembled WGS sequence"/>
</dbReference>